<accession>A0A1T5KM14</accession>
<dbReference type="STRING" id="688867.SAMN05660236_2349"/>
<protein>
    <submittedName>
        <fullName evidence="1">Uncharacterized protein</fullName>
    </submittedName>
</protein>
<sequence>MQKKLNLKSFNLYEFLKHQNTHGFSLSFFLADRHTYKNAHVNFPFRTFSYGNSFVSTNPITKKTYEQIVLGPGRVTHIEHHEFLLSN</sequence>
<reference evidence="1 2" key="1">
    <citation type="submission" date="2017-02" db="EMBL/GenBank/DDBJ databases">
        <authorList>
            <person name="Peterson S.W."/>
        </authorList>
    </citation>
    <scope>NUCLEOTIDE SEQUENCE [LARGE SCALE GENOMIC DNA]</scope>
    <source>
        <strain evidence="1 2">DSM 25262</strain>
    </source>
</reference>
<dbReference type="EMBL" id="FUZU01000001">
    <property type="protein sequence ID" value="SKC64703.1"/>
    <property type="molecule type" value="Genomic_DNA"/>
</dbReference>
<gene>
    <name evidence="1" type="ORF">SAMN05660236_2349</name>
</gene>
<name>A0A1T5KM14_9BACT</name>
<dbReference type="Proteomes" id="UP000190961">
    <property type="component" value="Unassembled WGS sequence"/>
</dbReference>
<evidence type="ECO:0000313" key="1">
    <source>
        <dbReference type="EMBL" id="SKC64703.1"/>
    </source>
</evidence>
<evidence type="ECO:0000313" key="2">
    <source>
        <dbReference type="Proteomes" id="UP000190961"/>
    </source>
</evidence>
<dbReference type="AlphaFoldDB" id="A0A1T5KM14"/>
<organism evidence="1 2">
    <name type="scientific">Ohtaekwangia koreensis</name>
    <dbReference type="NCBI Taxonomy" id="688867"/>
    <lineage>
        <taxon>Bacteria</taxon>
        <taxon>Pseudomonadati</taxon>
        <taxon>Bacteroidota</taxon>
        <taxon>Cytophagia</taxon>
        <taxon>Cytophagales</taxon>
        <taxon>Fulvivirgaceae</taxon>
        <taxon>Ohtaekwangia</taxon>
    </lineage>
</organism>
<proteinExistence type="predicted"/>
<keyword evidence="2" id="KW-1185">Reference proteome</keyword>